<dbReference type="EMBL" id="AVOT02010970">
    <property type="protein sequence ID" value="MBW0491230.1"/>
    <property type="molecule type" value="Genomic_DNA"/>
</dbReference>
<sequence>MTLSIDGWTDVSGFSIYALLLLRGQYIKQFIDIIDLNLKRHTAENLLEDVKNCLDRKCISLENISAVVMDSPSVIIKFQNLLTKDKPYIMKKQCVLHSFNLIAKHFIMHPTMAPIIKGNKVLVNYFSNSSFWGEFLTQWASNNISHGLSTLCEICWYSLSKACLSVQMHEEGFKKCLTMFQNPQEDTPSIPSTVISVIENQDHFTSNDTHVSLLNPVVDSIGHLENSNTKLSDI</sequence>
<dbReference type="InterPro" id="IPR007021">
    <property type="entry name" value="DUF659"/>
</dbReference>
<reference evidence="2" key="1">
    <citation type="submission" date="2021-03" db="EMBL/GenBank/DDBJ databases">
        <title>Draft genome sequence of rust myrtle Austropuccinia psidii MF-1, a brazilian biotype.</title>
        <authorList>
            <person name="Quecine M.C."/>
            <person name="Pachon D.M.R."/>
            <person name="Bonatelli M.L."/>
            <person name="Correr F.H."/>
            <person name="Franceschini L.M."/>
            <person name="Leite T.F."/>
            <person name="Margarido G.R.A."/>
            <person name="Almeida C.A."/>
            <person name="Ferrarezi J.A."/>
            <person name="Labate C.A."/>
        </authorList>
    </citation>
    <scope>NUCLEOTIDE SEQUENCE</scope>
    <source>
        <strain evidence="2">MF-1</strain>
    </source>
</reference>
<evidence type="ECO:0000313" key="2">
    <source>
        <dbReference type="EMBL" id="MBW0491230.1"/>
    </source>
</evidence>
<keyword evidence="3" id="KW-1185">Reference proteome</keyword>
<dbReference type="SUPFAM" id="SSF53098">
    <property type="entry name" value="Ribonuclease H-like"/>
    <property type="match status" value="1"/>
</dbReference>
<accession>A0A9Q3H6Q5</accession>
<proteinExistence type="predicted"/>
<evidence type="ECO:0000313" key="3">
    <source>
        <dbReference type="Proteomes" id="UP000765509"/>
    </source>
</evidence>
<gene>
    <name evidence="2" type="ORF">O181_030945</name>
</gene>
<dbReference type="InterPro" id="IPR012337">
    <property type="entry name" value="RNaseH-like_sf"/>
</dbReference>
<evidence type="ECO:0000259" key="1">
    <source>
        <dbReference type="Pfam" id="PF04937"/>
    </source>
</evidence>
<dbReference type="AlphaFoldDB" id="A0A9Q3H6Q5"/>
<comment type="caution">
    <text evidence="2">The sequence shown here is derived from an EMBL/GenBank/DDBJ whole genome shotgun (WGS) entry which is preliminary data.</text>
</comment>
<organism evidence="2 3">
    <name type="scientific">Austropuccinia psidii MF-1</name>
    <dbReference type="NCBI Taxonomy" id="1389203"/>
    <lineage>
        <taxon>Eukaryota</taxon>
        <taxon>Fungi</taxon>
        <taxon>Dikarya</taxon>
        <taxon>Basidiomycota</taxon>
        <taxon>Pucciniomycotina</taxon>
        <taxon>Pucciniomycetes</taxon>
        <taxon>Pucciniales</taxon>
        <taxon>Sphaerophragmiaceae</taxon>
        <taxon>Austropuccinia</taxon>
    </lineage>
</organism>
<dbReference type="Pfam" id="PF04937">
    <property type="entry name" value="DUF659"/>
    <property type="match status" value="1"/>
</dbReference>
<name>A0A9Q3H6Q5_9BASI</name>
<protein>
    <recommendedName>
        <fullName evidence="1">DUF659 domain-containing protein</fullName>
    </recommendedName>
</protein>
<feature type="domain" description="DUF659" evidence="1">
    <location>
        <begin position="2"/>
        <end position="117"/>
    </location>
</feature>
<dbReference type="OrthoDB" id="2504957at2759"/>
<dbReference type="Proteomes" id="UP000765509">
    <property type="component" value="Unassembled WGS sequence"/>
</dbReference>